<sequence>MAQHEYQPGDEVPFHFNSGIIVASYFVSLVGAVTTIELLHRRREGKRWVNVLQQFAISVSFGLVAIWCMHFVGNRAIVLGDGSHGLQLYYNPGYTVLSVFLPVIFLFVGFTTVELRQPGRALFLPSLVFAGVIAGLAITGMHYVGNFGITNYKLYNPVGYVVGAAAIAICASVTALMLFFYFKEKWINSLPRRVVCACLLAGAVSGMHWVASVGTKYRLVTAQHTHSEAARNSTLIVAIVISLLSCAVCLSFVLLTQRRKRLLADRAQHVVLAVATFDPDGRLLVTHEGLLPAQKVTDHFNTRSFADEFNPAHPVFHWLFRVSFNWAGVADLLPSMAAHLRRAARPTSPDEDRAKGGRGESYSLVFRAHFCVAASALAQQLQLPLPSLGVLYNDVLTTGRTTPPPPPKPPKGTRPSSPSSSDLESCPQGTAHDPPSTPDTDPTPFMGRGQLLFLTRPCSRAEASKLQSAGYRFATPAQVCDIIARATRVPAPTMAATLASLRGYCATYATPPAAPAPAPTLIAAFVLRAALRPVRGKEGWDVLVRAERPAELPSVQLRGGPLAQWQEREMARLDGMSLIALEAALGGRGSSPAADGFRTEILGAVRGMREMVGESWFSNAVFCGRPVRVRDVWGGTRDVYAFCVIPDVHGAGVHRAELVYKPLGIFMAFQRVGRGAGGHDVLARRIHREFGGV</sequence>
<keyword evidence="2" id="KW-0472">Membrane</keyword>
<keyword evidence="2" id="KW-0812">Transmembrane</keyword>
<dbReference type="InterPro" id="IPR005330">
    <property type="entry name" value="MHYT_dom"/>
</dbReference>
<feature type="transmembrane region" description="Helical" evidence="2">
    <location>
        <begin position="122"/>
        <end position="145"/>
    </location>
</feature>
<dbReference type="PANTHER" id="PTHR35152">
    <property type="entry name" value="DOMAIN SIGNALLING PROTEIN, PUTATIVE (AFU_ORTHOLOGUE AFUA_5G11310)-RELATED"/>
    <property type="match status" value="1"/>
</dbReference>
<evidence type="ECO:0000256" key="2">
    <source>
        <dbReference type="SAM" id="Phobius"/>
    </source>
</evidence>
<feature type="transmembrane region" description="Helical" evidence="2">
    <location>
        <begin position="194"/>
        <end position="215"/>
    </location>
</feature>
<evidence type="ECO:0000313" key="5">
    <source>
        <dbReference type="Proteomes" id="UP000799640"/>
    </source>
</evidence>
<dbReference type="AlphaFoldDB" id="A0A6G1HST5"/>
<feature type="transmembrane region" description="Helical" evidence="2">
    <location>
        <begin position="51"/>
        <end position="72"/>
    </location>
</feature>
<keyword evidence="5" id="KW-1185">Reference proteome</keyword>
<dbReference type="PANTHER" id="PTHR35152:SF1">
    <property type="entry name" value="DOMAIN SIGNALLING PROTEIN, PUTATIVE (AFU_ORTHOLOGUE AFUA_5G11310)-RELATED"/>
    <property type="match status" value="1"/>
</dbReference>
<accession>A0A6G1HST5</accession>
<protein>
    <recommendedName>
        <fullName evidence="3">MHYT domain-containing protein</fullName>
    </recommendedName>
</protein>
<evidence type="ECO:0000313" key="4">
    <source>
        <dbReference type="EMBL" id="KAF2399062.1"/>
    </source>
</evidence>
<dbReference type="OrthoDB" id="264015at2759"/>
<feature type="region of interest" description="Disordered" evidence="1">
    <location>
        <begin position="396"/>
        <end position="447"/>
    </location>
</feature>
<feature type="compositionally biased region" description="Pro residues" evidence="1">
    <location>
        <begin position="402"/>
        <end position="412"/>
    </location>
</feature>
<evidence type="ECO:0000259" key="3">
    <source>
        <dbReference type="PROSITE" id="PS50924"/>
    </source>
</evidence>
<feature type="transmembrane region" description="Helical" evidence="2">
    <location>
        <begin position="157"/>
        <end position="182"/>
    </location>
</feature>
<dbReference type="EMBL" id="ML996698">
    <property type="protein sequence ID" value="KAF2399062.1"/>
    <property type="molecule type" value="Genomic_DNA"/>
</dbReference>
<dbReference type="PROSITE" id="PS50924">
    <property type="entry name" value="MHYT"/>
    <property type="match status" value="1"/>
</dbReference>
<feature type="transmembrane region" description="Helical" evidence="2">
    <location>
        <begin position="20"/>
        <end position="39"/>
    </location>
</feature>
<gene>
    <name evidence="4" type="ORF">EJ06DRAFT_563392</name>
</gene>
<dbReference type="Pfam" id="PF03707">
    <property type="entry name" value="MHYT"/>
    <property type="match status" value="2"/>
</dbReference>
<organism evidence="4 5">
    <name type="scientific">Trichodelitschia bisporula</name>
    <dbReference type="NCBI Taxonomy" id="703511"/>
    <lineage>
        <taxon>Eukaryota</taxon>
        <taxon>Fungi</taxon>
        <taxon>Dikarya</taxon>
        <taxon>Ascomycota</taxon>
        <taxon>Pezizomycotina</taxon>
        <taxon>Dothideomycetes</taxon>
        <taxon>Dothideomycetes incertae sedis</taxon>
        <taxon>Phaeotrichales</taxon>
        <taxon>Phaeotrichaceae</taxon>
        <taxon>Trichodelitschia</taxon>
    </lineage>
</organism>
<proteinExistence type="predicted"/>
<feature type="transmembrane region" description="Helical" evidence="2">
    <location>
        <begin position="235"/>
        <end position="256"/>
    </location>
</feature>
<evidence type="ECO:0000256" key="1">
    <source>
        <dbReference type="SAM" id="MobiDB-lite"/>
    </source>
</evidence>
<feature type="transmembrane region" description="Helical" evidence="2">
    <location>
        <begin position="92"/>
        <end position="110"/>
    </location>
</feature>
<dbReference type="Proteomes" id="UP000799640">
    <property type="component" value="Unassembled WGS sequence"/>
</dbReference>
<reference evidence="4" key="1">
    <citation type="journal article" date="2020" name="Stud. Mycol.">
        <title>101 Dothideomycetes genomes: a test case for predicting lifestyles and emergence of pathogens.</title>
        <authorList>
            <person name="Haridas S."/>
            <person name="Albert R."/>
            <person name="Binder M."/>
            <person name="Bloem J."/>
            <person name="Labutti K."/>
            <person name="Salamov A."/>
            <person name="Andreopoulos B."/>
            <person name="Baker S."/>
            <person name="Barry K."/>
            <person name="Bills G."/>
            <person name="Bluhm B."/>
            <person name="Cannon C."/>
            <person name="Castanera R."/>
            <person name="Culley D."/>
            <person name="Daum C."/>
            <person name="Ezra D."/>
            <person name="Gonzalez J."/>
            <person name="Henrissat B."/>
            <person name="Kuo A."/>
            <person name="Liang C."/>
            <person name="Lipzen A."/>
            <person name="Lutzoni F."/>
            <person name="Magnuson J."/>
            <person name="Mondo S."/>
            <person name="Nolan M."/>
            <person name="Ohm R."/>
            <person name="Pangilinan J."/>
            <person name="Park H.-J."/>
            <person name="Ramirez L."/>
            <person name="Alfaro M."/>
            <person name="Sun H."/>
            <person name="Tritt A."/>
            <person name="Yoshinaga Y."/>
            <person name="Zwiers L.-H."/>
            <person name="Turgeon B."/>
            <person name="Goodwin S."/>
            <person name="Spatafora J."/>
            <person name="Crous P."/>
            <person name="Grigoriev I."/>
        </authorList>
    </citation>
    <scope>NUCLEOTIDE SEQUENCE</scope>
    <source>
        <strain evidence="4">CBS 262.69</strain>
    </source>
</reference>
<name>A0A6G1HST5_9PEZI</name>
<feature type="domain" description="MHYT" evidence="3">
    <location>
        <begin position="16"/>
        <end position="218"/>
    </location>
</feature>
<feature type="non-terminal residue" evidence="4">
    <location>
        <position position="693"/>
    </location>
</feature>
<keyword evidence="2" id="KW-1133">Transmembrane helix</keyword>